<comment type="caution">
    <text evidence="8">The sequence shown here is derived from an EMBL/GenBank/DDBJ whole genome shotgun (WGS) entry which is preliminary data.</text>
</comment>
<evidence type="ECO:0000313" key="8">
    <source>
        <dbReference type="EMBL" id="MBE0403245.1"/>
    </source>
</evidence>
<keyword evidence="3 6" id="KW-0812">Transmembrane</keyword>
<evidence type="ECO:0000256" key="4">
    <source>
        <dbReference type="ARBA" id="ARBA00022989"/>
    </source>
</evidence>
<feature type="transmembrane region" description="Helical" evidence="6">
    <location>
        <begin position="54"/>
        <end position="75"/>
    </location>
</feature>
<dbReference type="Proteomes" id="UP000754821">
    <property type="component" value="Unassembled WGS sequence"/>
</dbReference>
<organism evidence="8 9">
    <name type="scientific">Halomonas citrativorans</name>
    <dbReference type="NCBI Taxonomy" id="2742612"/>
    <lineage>
        <taxon>Bacteria</taxon>
        <taxon>Pseudomonadati</taxon>
        <taxon>Pseudomonadota</taxon>
        <taxon>Gammaproteobacteria</taxon>
        <taxon>Oceanospirillales</taxon>
        <taxon>Halomonadaceae</taxon>
        <taxon>Halomonas</taxon>
    </lineage>
</organism>
<protein>
    <submittedName>
        <fullName evidence="8">RDD family protein</fullName>
    </submittedName>
</protein>
<comment type="subcellular location">
    <subcellularLocation>
        <location evidence="1">Cell membrane</location>
        <topology evidence="1">Multi-pass membrane protein</topology>
    </subcellularLocation>
</comment>
<evidence type="ECO:0000256" key="6">
    <source>
        <dbReference type="SAM" id="Phobius"/>
    </source>
</evidence>
<evidence type="ECO:0000256" key="5">
    <source>
        <dbReference type="ARBA" id="ARBA00023136"/>
    </source>
</evidence>
<name>A0ABR9F9V7_9GAMM</name>
<proteinExistence type="predicted"/>
<reference evidence="8 9" key="1">
    <citation type="submission" date="2020-07" db="EMBL/GenBank/DDBJ databases">
        <title>Halophilic bacteria isolated from french cheeses.</title>
        <authorList>
            <person name="Kothe C.I."/>
            <person name="Farah-Kraiem B."/>
            <person name="Renault P."/>
            <person name="Dridi B."/>
        </authorList>
    </citation>
    <scope>NUCLEOTIDE SEQUENCE [LARGE SCALE GENOMIC DNA]</scope>
    <source>
        <strain evidence="8 9">FME16</strain>
    </source>
</reference>
<accession>A0ABR9F9V7</accession>
<evidence type="ECO:0000259" key="7">
    <source>
        <dbReference type="Pfam" id="PF06271"/>
    </source>
</evidence>
<keyword evidence="5 6" id="KW-0472">Membrane</keyword>
<dbReference type="InterPro" id="IPR051791">
    <property type="entry name" value="Pra-immunoreactive"/>
</dbReference>
<dbReference type="Pfam" id="PF06271">
    <property type="entry name" value="RDD"/>
    <property type="match status" value="1"/>
</dbReference>
<dbReference type="RefSeq" id="WP_192527172.1">
    <property type="nucleotide sequence ID" value="NZ_RRZC01000005.1"/>
</dbReference>
<gene>
    <name evidence="8" type="ORF">EI163_06690</name>
</gene>
<sequence>MADVMGAGLGRRLGALLYDSVLVVALWLIVTIVHLAFFRLVLGQPVEAVGVSALSVWSLRALLLVSVTFFFCFFWSRSGMTLGMQAWHLRVQTPNGQRITLKQGFVRCATAWLSLAALGMGYGWVFVDKQRRSWPDIASHTCTVVVPKRQDKKH</sequence>
<evidence type="ECO:0000256" key="2">
    <source>
        <dbReference type="ARBA" id="ARBA00022475"/>
    </source>
</evidence>
<feature type="transmembrane region" description="Helical" evidence="6">
    <location>
        <begin position="104"/>
        <end position="125"/>
    </location>
</feature>
<dbReference type="PANTHER" id="PTHR36115">
    <property type="entry name" value="PROLINE-RICH ANTIGEN HOMOLOG-RELATED"/>
    <property type="match status" value="1"/>
</dbReference>
<keyword evidence="9" id="KW-1185">Reference proteome</keyword>
<dbReference type="PANTHER" id="PTHR36115:SF10">
    <property type="entry name" value="RDD DOMAIN-CONTAINING PROTEIN"/>
    <property type="match status" value="1"/>
</dbReference>
<dbReference type="EMBL" id="RRZC01000005">
    <property type="protein sequence ID" value="MBE0403245.1"/>
    <property type="molecule type" value="Genomic_DNA"/>
</dbReference>
<keyword evidence="4 6" id="KW-1133">Transmembrane helix</keyword>
<dbReference type="InterPro" id="IPR010432">
    <property type="entry name" value="RDD"/>
</dbReference>
<evidence type="ECO:0000313" key="9">
    <source>
        <dbReference type="Proteomes" id="UP000754821"/>
    </source>
</evidence>
<feature type="transmembrane region" description="Helical" evidence="6">
    <location>
        <begin position="21"/>
        <end position="42"/>
    </location>
</feature>
<feature type="domain" description="RDD" evidence="7">
    <location>
        <begin position="7"/>
        <end position="139"/>
    </location>
</feature>
<keyword evidence="2" id="KW-1003">Cell membrane</keyword>
<evidence type="ECO:0000256" key="3">
    <source>
        <dbReference type="ARBA" id="ARBA00022692"/>
    </source>
</evidence>
<evidence type="ECO:0000256" key="1">
    <source>
        <dbReference type="ARBA" id="ARBA00004651"/>
    </source>
</evidence>